<keyword evidence="5" id="KW-0408">Iron</keyword>
<feature type="domain" description="BFD-like [2Fe-2S]-binding" evidence="9">
    <location>
        <begin position="138"/>
        <end position="184"/>
    </location>
</feature>
<keyword evidence="1" id="KW-0813">Transport</keyword>
<comment type="caution">
    <text evidence="11">The sequence shown here is derived from an EMBL/GenBank/DDBJ whole genome shotgun (WGS) entry which is preliminary data.</text>
</comment>
<evidence type="ECO:0000259" key="9">
    <source>
        <dbReference type="Pfam" id="PF04324"/>
    </source>
</evidence>
<accession>A0A9W6GKR2</accession>
<protein>
    <recommendedName>
        <fullName evidence="7">Bacterioferritin-associated ferredoxin</fullName>
    </recommendedName>
</protein>
<dbReference type="AlphaFoldDB" id="A0A9W6GKR2"/>
<keyword evidence="2" id="KW-0001">2Fe-2S</keyword>
<evidence type="ECO:0000256" key="4">
    <source>
        <dbReference type="ARBA" id="ARBA00022982"/>
    </source>
</evidence>
<evidence type="ECO:0000256" key="8">
    <source>
        <dbReference type="ARBA" id="ARBA00046332"/>
    </source>
</evidence>
<dbReference type="InterPro" id="IPR052371">
    <property type="entry name" value="BFD-associated_ferredoxin"/>
</dbReference>
<dbReference type="GO" id="GO:0051537">
    <property type="term" value="F:2 iron, 2 sulfur cluster binding"/>
    <property type="evidence" value="ECO:0007669"/>
    <property type="project" value="UniProtKB-KW"/>
</dbReference>
<feature type="domain" description="Cupin type-2" evidence="10">
    <location>
        <begin position="20"/>
        <end position="75"/>
    </location>
</feature>
<dbReference type="Proteomes" id="UP001144471">
    <property type="component" value="Unassembled WGS sequence"/>
</dbReference>
<keyword evidence="3" id="KW-0479">Metal-binding</keyword>
<dbReference type="Gene3D" id="2.60.120.10">
    <property type="entry name" value="Jelly Rolls"/>
    <property type="match status" value="1"/>
</dbReference>
<evidence type="ECO:0000256" key="1">
    <source>
        <dbReference type="ARBA" id="ARBA00022448"/>
    </source>
</evidence>
<dbReference type="PANTHER" id="PTHR37424:SF1">
    <property type="entry name" value="BACTERIOFERRITIN-ASSOCIATED FERREDOXIN"/>
    <property type="match status" value="1"/>
</dbReference>
<sequence>MNLDLIREGIETKVYHVSSDTKVPLHEHAAQDEVFYCIKGSGFGVLEDREVELKVGDTFVAPAGTLHSMRSAGDIYVTATLIPVNRIICQCKQVSYGDIRKAMVGGARTIEEIKEITGAGTGCGGCTGEIEKILSVACGGKGVSMEDLLNAVKGGADTTEKVEEVTGAGAGCGRCKALLQNVIDIKR</sequence>
<evidence type="ECO:0000256" key="2">
    <source>
        <dbReference type="ARBA" id="ARBA00022714"/>
    </source>
</evidence>
<evidence type="ECO:0000256" key="5">
    <source>
        <dbReference type="ARBA" id="ARBA00023004"/>
    </source>
</evidence>
<name>A0A9W6GKR2_9FUSO</name>
<dbReference type="InterPro" id="IPR013096">
    <property type="entry name" value="Cupin_2"/>
</dbReference>
<dbReference type="PANTHER" id="PTHR37424">
    <property type="entry name" value="BACTERIOFERRITIN-ASSOCIATED FERREDOXIN"/>
    <property type="match status" value="1"/>
</dbReference>
<dbReference type="SUPFAM" id="SSF51182">
    <property type="entry name" value="RmlC-like cupins"/>
    <property type="match status" value="1"/>
</dbReference>
<gene>
    <name evidence="11" type="ORF">PM10SUCC1_11150</name>
</gene>
<evidence type="ECO:0000256" key="7">
    <source>
        <dbReference type="ARBA" id="ARBA00039386"/>
    </source>
</evidence>
<dbReference type="GO" id="GO:0046872">
    <property type="term" value="F:metal ion binding"/>
    <property type="evidence" value="ECO:0007669"/>
    <property type="project" value="UniProtKB-KW"/>
</dbReference>
<dbReference type="InterPro" id="IPR014710">
    <property type="entry name" value="RmlC-like_jellyroll"/>
</dbReference>
<organism evidence="11 12">
    <name type="scientific">Propionigenium maris DSM 9537</name>
    <dbReference type="NCBI Taxonomy" id="1123000"/>
    <lineage>
        <taxon>Bacteria</taxon>
        <taxon>Fusobacteriati</taxon>
        <taxon>Fusobacteriota</taxon>
        <taxon>Fusobacteriia</taxon>
        <taxon>Fusobacteriales</taxon>
        <taxon>Fusobacteriaceae</taxon>
        <taxon>Propionigenium</taxon>
    </lineage>
</organism>
<evidence type="ECO:0000256" key="3">
    <source>
        <dbReference type="ARBA" id="ARBA00022723"/>
    </source>
</evidence>
<dbReference type="InterPro" id="IPR011051">
    <property type="entry name" value="RmlC_Cupin_sf"/>
</dbReference>
<keyword evidence="6" id="KW-0411">Iron-sulfur</keyword>
<evidence type="ECO:0000313" key="12">
    <source>
        <dbReference type="Proteomes" id="UP001144471"/>
    </source>
</evidence>
<proteinExistence type="inferred from homology"/>
<dbReference type="InterPro" id="IPR041854">
    <property type="entry name" value="BFD-like_2Fe2S-bd_dom_sf"/>
</dbReference>
<feature type="domain" description="BFD-like [2Fe-2S]-binding" evidence="9">
    <location>
        <begin position="87"/>
        <end position="134"/>
    </location>
</feature>
<comment type="similarity">
    <text evidence="8">Belongs to the Bfd family.</text>
</comment>
<dbReference type="EMBL" id="BSDY01000004">
    <property type="protein sequence ID" value="GLI55601.1"/>
    <property type="molecule type" value="Genomic_DNA"/>
</dbReference>
<dbReference type="CDD" id="cd02208">
    <property type="entry name" value="cupin_RmlC-like"/>
    <property type="match status" value="1"/>
</dbReference>
<reference evidence="11" key="1">
    <citation type="submission" date="2022-12" db="EMBL/GenBank/DDBJ databases">
        <title>Reference genome sequencing for broad-spectrum identification of bacterial and archaeal isolates by mass spectrometry.</title>
        <authorList>
            <person name="Sekiguchi Y."/>
            <person name="Tourlousse D.M."/>
        </authorList>
    </citation>
    <scope>NUCLEOTIDE SEQUENCE</scope>
    <source>
        <strain evidence="11">10succ1</strain>
    </source>
</reference>
<keyword evidence="4" id="KW-0249">Electron transport</keyword>
<dbReference type="Pfam" id="PF07883">
    <property type="entry name" value="Cupin_2"/>
    <property type="match status" value="1"/>
</dbReference>
<evidence type="ECO:0000313" key="11">
    <source>
        <dbReference type="EMBL" id="GLI55601.1"/>
    </source>
</evidence>
<evidence type="ECO:0000259" key="10">
    <source>
        <dbReference type="Pfam" id="PF07883"/>
    </source>
</evidence>
<dbReference type="Pfam" id="PF04324">
    <property type="entry name" value="Fer2_BFD"/>
    <property type="match status" value="2"/>
</dbReference>
<dbReference type="RefSeq" id="WP_281834181.1">
    <property type="nucleotide sequence ID" value="NZ_BSDY01000004.1"/>
</dbReference>
<keyword evidence="12" id="KW-1185">Reference proteome</keyword>
<evidence type="ECO:0000256" key="6">
    <source>
        <dbReference type="ARBA" id="ARBA00023014"/>
    </source>
</evidence>
<dbReference type="Gene3D" id="1.10.10.1100">
    <property type="entry name" value="BFD-like [2Fe-2S]-binding domain"/>
    <property type="match status" value="2"/>
</dbReference>
<dbReference type="InterPro" id="IPR007419">
    <property type="entry name" value="BFD-like_2Fe2S-bd_dom"/>
</dbReference>